<name>A0A4U9HDY3_SERRU</name>
<gene>
    <name evidence="1" type="ORF">NCTC12971_00807</name>
</gene>
<dbReference type="AlphaFoldDB" id="A0A4U9HDY3"/>
<evidence type="ECO:0008006" key="3">
    <source>
        <dbReference type="Google" id="ProtNLM"/>
    </source>
</evidence>
<dbReference type="EMBL" id="LR590463">
    <property type="protein sequence ID" value="VTP60339.1"/>
    <property type="molecule type" value="Genomic_DNA"/>
</dbReference>
<protein>
    <recommendedName>
        <fullName evidence="3">Ankyrin repeats (3 copies)</fullName>
    </recommendedName>
</protein>
<organism evidence="1 2">
    <name type="scientific">Serratia rubidaea</name>
    <name type="common">Serratia marinorubra</name>
    <dbReference type="NCBI Taxonomy" id="61652"/>
    <lineage>
        <taxon>Bacteria</taxon>
        <taxon>Pseudomonadati</taxon>
        <taxon>Pseudomonadota</taxon>
        <taxon>Gammaproteobacteria</taxon>
        <taxon>Enterobacterales</taxon>
        <taxon>Yersiniaceae</taxon>
        <taxon>Serratia</taxon>
    </lineage>
</organism>
<sequence>MKKIEPEDYFTGQQLILAKAIQAGDLERVKQLAPETDLNTPGSRT</sequence>
<proteinExistence type="predicted"/>
<dbReference type="Proteomes" id="UP000307968">
    <property type="component" value="Chromosome"/>
</dbReference>
<evidence type="ECO:0000313" key="1">
    <source>
        <dbReference type="EMBL" id="VTP60339.1"/>
    </source>
</evidence>
<evidence type="ECO:0000313" key="2">
    <source>
        <dbReference type="Proteomes" id="UP000307968"/>
    </source>
</evidence>
<accession>A0A4U9HDY3</accession>
<reference evidence="1 2" key="1">
    <citation type="submission" date="2019-05" db="EMBL/GenBank/DDBJ databases">
        <authorList>
            <consortium name="Pathogen Informatics"/>
        </authorList>
    </citation>
    <scope>NUCLEOTIDE SEQUENCE [LARGE SCALE GENOMIC DNA]</scope>
    <source>
        <strain evidence="1 2">NCTC12971</strain>
    </source>
</reference>